<feature type="domain" description="6-phosphogluconate dehydrogenase C-terminal" evidence="5">
    <location>
        <begin position="244"/>
        <end position="372"/>
    </location>
</feature>
<dbReference type="Gene3D" id="3.40.50.720">
    <property type="entry name" value="NAD(P)-binding Rossmann-like Domain"/>
    <property type="match status" value="1"/>
</dbReference>
<dbReference type="GO" id="GO:0016054">
    <property type="term" value="P:organic acid catabolic process"/>
    <property type="evidence" value="ECO:0007669"/>
    <property type="project" value="UniProtKB-ARBA"/>
</dbReference>
<keyword evidence="3" id="KW-0560">Oxidoreductase</keyword>
<dbReference type="InterPro" id="IPR004849">
    <property type="entry name" value="6DGDH_YqeC"/>
</dbReference>
<dbReference type="SUPFAM" id="SSF51735">
    <property type="entry name" value="NAD(P)-binding Rossmann-fold domains"/>
    <property type="match status" value="1"/>
</dbReference>
<evidence type="ECO:0000256" key="1">
    <source>
        <dbReference type="ARBA" id="ARBA00004959"/>
    </source>
</evidence>
<reference evidence="6" key="1">
    <citation type="submission" date="2019-02" db="EMBL/GenBank/DDBJ databases">
        <authorList>
            <person name="Gruber-Vodicka R. H."/>
            <person name="Seah K. B. B."/>
        </authorList>
    </citation>
    <scope>NUCLEOTIDE SEQUENCE</scope>
    <source>
        <strain evidence="6">BECK_BZ165</strain>
    </source>
</reference>
<dbReference type="InterPro" id="IPR006114">
    <property type="entry name" value="6PGDH_C"/>
</dbReference>
<evidence type="ECO:0000259" key="5">
    <source>
        <dbReference type="SMART" id="SM01350"/>
    </source>
</evidence>
<dbReference type="InterPro" id="IPR008927">
    <property type="entry name" value="6-PGluconate_DH-like_C_sf"/>
</dbReference>
<dbReference type="AlphaFoldDB" id="A0A450U1F1"/>
<comment type="similarity">
    <text evidence="2">Belongs to the 6-phosphogluconate dehydrogenase family.</text>
</comment>
<dbReference type="InterPro" id="IPR036291">
    <property type="entry name" value="NAD(P)-bd_dom_sf"/>
</dbReference>
<accession>A0A450U1F1</accession>
<dbReference type="InterPro" id="IPR013328">
    <property type="entry name" value="6PGD_dom2"/>
</dbReference>
<dbReference type="Gene3D" id="1.10.1040.10">
    <property type="entry name" value="N-(1-d-carboxylethyl)-l-norvaline Dehydrogenase, domain 2"/>
    <property type="match status" value="1"/>
</dbReference>
<dbReference type="NCBIfam" id="TIGR00872">
    <property type="entry name" value="gnd_rel"/>
    <property type="match status" value="1"/>
</dbReference>
<dbReference type="GO" id="GO:0006098">
    <property type="term" value="P:pentose-phosphate shunt"/>
    <property type="evidence" value="ECO:0007669"/>
    <property type="project" value="UniProtKB-UniPathway"/>
</dbReference>
<evidence type="ECO:0000256" key="2">
    <source>
        <dbReference type="ARBA" id="ARBA00008419"/>
    </source>
</evidence>
<evidence type="ECO:0000256" key="4">
    <source>
        <dbReference type="ARBA" id="ARBA00023064"/>
    </source>
</evidence>
<dbReference type="GO" id="GO:0050661">
    <property type="term" value="F:NADP binding"/>
    <property type="evidence" value="ECO:0007669"/>
    <property type="project" value="InterPro"/>
</dbReference>
<evidence type="ECO:0000256" key="3">
    <source>
        <dbReference type="ARBA" id="ARBA00023002"/>
    </source>
</evidence>
<dbReference type="Pfam" id="PF03446">
    <property type="entry name" value="NAD_binding_2"/>
    <property type="match status" value="1"/>
</dbReference>
<evidence type="ECO:0000313" key="6">
    <source>
        <dbReference type="EMBL" id="VFJ76345.1"/>
    </source>
</evidence>
<sequence>MSLWFTSSKFKHFGCGSAALCPLWLKNLSSLSVPFVDKMAWTFLSSPKWRIRPVCSGVYAGFFHSNFGSNEEENMDIAMIGLGKMGANMVKRLLRGGHRVVAFDGNEAPIRAAEADGAHGARSLDEVMEKFSSLPRVVWVMVPAGEPTEQTLNALLDRSSPGDIIVDGGNSYYKDSLRRAVAFEEKGLSFVDVGTSGGVWGLTKGYGMMVGGKHAAVARLRPVFETLAPSPDRGWGHVGPAGAGHFVKMVHNGIEYGLMQAYAEGFDLLNRGSEFDLDLYRIAEVWRHGSVIRSWLLDLIARVLEENPALDGIEPYVPDSGEGRWAAFEAVDRNLSAPVMTLSLLQRLRSREEEGFSDKLLAVLRNRFGGHAVGNTRS</sequence>
<dbReference type="InterPro" id="IPR006115">
    <property type="entry name" value="6PGDH_NADP-bd"/>
</dbReference>
<proteinExistence type="inferred from homology"/>
<keyword evidence="4" id="KW-0311">Gluconate utilization</keyword>
<dbReference type="PRINTS" id="PR00076">
    <property type="entry name" value="6PGDHDRGNASE"/>
</dbReference>
<dbReference type="GO" id="GO:0019521">
    <property type="term" value="P:D-gluconate metabolic process"/>
    <property type="evidence" value="ECO:0007669"/>
    <property type="project" value="UniProtKB-KW"/>
</dbReference>
<dbReference type="NCBIfam" id="NF007161">
    <property type="entry name" value="PRK09599.1"/>
    <property type="match status" value="1"/>
</dbReference>
<organism evidence="6">
    <name type="scientific">Candidatus Kentrum sp. FM</name>
    <dbReference type="NCBI Taxonomy" id="2126340"/>
    <lineage>
        <taxon>Bacteria</taxon>
        <taxon>Pseudomonadati</taxon>
        <taxon>Pseudomonadota</taxon>
        <taxon>Gammaproteobacteria</taxon>
        <taxon>Candidatus Kentrum</taxon>
    </lineage>
</organism>
<name>A0A450U1F1_9GAMM</name>
<dbReference type="InterPro" id="IPR002204">
    <property type="entry name" value="3-OH-isobutyrate_DH-rel_CS"/>
</dbReference>
<protein>
    <submittedName>
        <fullName evidence="6">6-phosphogluconate dehydrogenase</fullName>
    </submittedName>
</protein>
<dbReference type="Pfam" id="PF00393">
    <property type="entry name" value="6PGD"/>
    <property type="match status" value="1"/>
</dbReference>
<dbReference type="EMBL" id="CAADFA010000925">
    <property type="protein sequence ID" value="VFJ76345.1"/>
    <property type="molecule type" value="Genomic_DNA"/>
</dbReference>
<dbReference type="SMART" id="SM01350">
    <property type="entry name" value="6PGD"/>
    <property type="match status" value="1"/>
</dbReference>
<gene>
    <name evidence="6" type="ORF">BECKFM1743C_GA0114222_109251</name>
</gene>
<dbReference type="GO" id="GO:0004616">
    <property type="term" value="F:phosphogluconate dehydrogenase (decarboxylating) activity"/>
    <property type="evidence" value="ECO:0007669"/>
    <property type="project" value="InterPro"/>
</dbReference>
<dbReference type="PROSITE" id="PS00895">
    <property type="entry name" value="3_HYDROXYISOBUT_DH"/>
    <property type="match status" value="1"/>
</dbReference>
<dbReference type="SUPFAM" id="SSF48179">
    <property type="entry name" value="6-phosphogluconate dehydrogenase C-terminal domain-like"/>
    <property type="match status" value="1"/>
</dbReference>
<dbReference type="InterPro" id="IPR006183">
    <property type="entry name" value="Pgluconate_DH"/>
</dbReference>
<dbReference type="PANTHER" id="PTHR11811">
    <property type="entry name" value="6-PHOSPHOGLUCONATE DEHYDROGENASE"/>
    <property type="match status" value="1"/>
</dbReference>
<dbReference type="UniPathway" id="UPA00115"/>
<comment type="pathway">
    <text evidence="1">Carbohydrate degradation; pentose phosphate pathway.</text>
</comment>